<keyword evidence="3" id="KW-0004">4Fe-4S</keyword>
<comment type="cofactor">
    <cofactor evidence="8">
        <name>tungstopterin</name>
        <dbReference type="ChEBI" id="CHEBI:30402"/>
    </cofactor>
</comment>
<dbReference type="Gene3D" id="1.10.569.10">
    <property type="entry name" value="Aldehyde Ferredoxin Oxidoreductase Protein, subunit A, domain 2"/>
    <property type="match status" value="1"/>
</dbReference>
<dbReference type="InterPro" id="IPR001203">
    <property type="entry name" value="OxRdtase_Ald_Fedxn_C"/>
</dbReference>
<dbReference type="SUPFAM" id="SSF48310">
    <property type="entry name" value="Aldehyde ferredoxin oxidoreductase, C-terminal domains"/>
    <property type="match status" value="1"/>
</dbReference>
<comment type="cofactor">
    <cofactor evidence="1">
        <name>[4Fe-4S] cluster</name>
        <dbReference type="ChEBI" id="CHEBI:49883"/>
    </cofactor>
</comment>
<evidence type="ECO:0000256" key="1">
    <source>
        <dbReference type="ARBA" id="ARBA00001966"/>
    </source>
</evidence>
<keyword evidence="4" id="KW-0479">Metal-binding</keyword>
<organism evidence="11 12">
    <name type="scientific">Candidatus Methanoperedens nitratireducens</name>
    <dbReference type="NCBI Taxonomy" id="1392998"/>
    <lineage>
        <taxon>Archaea</taxon>
        <taxon>Methanobacteriati</taxon>
        <taxon>Methanobacteriota</taxon>
        <taxon>Stenosarchaea group</taxon>
        <taxon>Methanomicrobia</taxon>
        <taxon>Methanosarcinales</taxon>
        <taxon>ANME-2 cluster</taxon>
        <taxon>Candidatus Methanoperedentaceae</taxon>
        <taxon>Candidatus Methanoperedens</taxon>
    </lineage>
</organism>
<feature type="domain" description="Aldehyde ferredoxin oxidoreductase N-terminal" evidence="10">
    <location>
        <begin position="4"/>
        <end position="206"/>
    </location>
</feature>
<dbReference type="InterPro" id="IPR036503">
    <property type="entry name" value="Ald_Fedxn_OxRdtase_N_sf"/>
</dbReference>
<feature type="region of interest" description="Disordered" evidence="9">
    <location>
        <begin position="554"/>
        <end position="577"/>
    </location>
</feature>
<dbReference type="OrthoDB" id="30771at2157"/>
<dbReference type="InterPro" id="IPR013985">
    <property type="entry name" value="Ald_Fedxn_OxRdtase_dom3"/>
</dbReference>
<dbReference type="InterPro" id="IPR013984">
    <property type="entry name" value="Ald_Fedxn_OxRdtase_dom2"/>
</dbReference>
<dbReference type="Pfam" id="PF01314">
    <property type="entry name" value="AFOR_C"/>
    <property type="match status" value="1"/>
</dbReference>
<evidence type="ECO:0000256" key="7">
    <source>
        <dbReference type="ARBA" id="ARBA00023014"/>
    </source>
</evidence>
<evidence type="ECO:0000256" key="6">
    <source>
        <dbReference type="ARBA" id="ARBA00023004"/>
    </source>
</evidence>
<dbReference type="Pfam" id="PF02730">
    <property type="entry name" value="AFOR_N"/>
    <property type="match status" value="1"/>
</dbReference>
<feature type="compositionally biased region" description="Basic and acidic residues" evidence="9">
    <location>
        <begin position="554"/>
        <end position="565"/>
    </location>
</feature>
<dbReference type="AlphaFoldDB" id="A0A062VA11"/>
<evidence type="ECO:0000256" key="5">
    <source>
        <dbReference type="ARBA" id="ARBA00023002"/>
    </source>
</evidence>
<evidence type="ECO:0000256" key="4">
    <source>
        <dbReference type="ARBA" id="ARBA00022723"/>
    </source>
</evidence>
<dbReference type="PATRIC" id="fig|1392998.3.peg.781"/>
<comment type="caution">
    <text evidence="11">The sequence shown here is derived from an EMBL/GenBank/DDBJ whole genome shotgun (WGS) entry which is preliminary data.</text>
</comment>
<keyword evidence="5 11" id="KW-0560">Oxidoreductase</keyword>
<dbReference type="GO" id="GO:0046872">
    <property type="term" value="F:metal ion binding"/>
    <property type="evidence" value="ECO:0007669"/>
    <property type="project" value="UniProtKB-KW"/>
</dbReference>
<protein>
    <submittedName>
        <fullName evidence="11">Aldehyde:ferredoxin oxidoreductase</fullName>
        <ecNumber evidence="11">1.2.7.5</ecNumber>
    </submittedName>
</protein>
<dbReference type="GO" id="GO:0051539">
    <property type="term" value="F:4 iron, 4 sulfur cluster binding"/>
    <property type="evidence" value="ECO:0007669"/>
    <property type="project" value="UniProtKB-KW"/>
</dbReference>
<keyword evidence="7" id="KW-0411">Iron-sulfur</keyword>
<evidence type="ECO:0000256" key="2">
    <source>
        <dbReference type="ARBA" id="ARBA00011032"/>
    </source>
</evidence>
<dbReference type="SMART" id="SM00790">
    <property type="entry name" value="AFOR_N"/>
    <property type="match status" value="1"/>
</dbReference>
<evidence type="ECO:0000256" key="3">
    <source>
        <dbReference type="ARBA" id="ARBA00022485"/>
    </source>
</evidence>
<dbReference type="PANTHER" id="PTHR30038:SF0">
    <property type="entry name" value="TUNGSTEN-CONTAINING ALDEHYDE FERREDOXIN OXIDOREDUCTASE"/>
    <property type="match status" value="1"/>
</dbReference>
<dbReference type="Gene3D" id="3.60.9.10">
    <property type="entry name" value="Aldehyde ferredoxin oxidoreductase, N-terminal domain"/>
    <property type="match status" value="1"/>
</dbReference>
<evidence type="ECO:0000256" key="9">
    <source>
        <dbReference type="SAM" id="MobiDB-lite"/>
    </source>
</evidence>
<dbReference type="SUPFAM" id="SSF56228">
    <property type="entry name" value="Aldehyde ferredoxin oxidoreductase, N-terminal domain"/>
    <property type="match status" value="1"/>
</dbReference>
<dbReference type="Proteomes" id="UP000027153">
    <property type="component" value="Unassembled WGS sequence"/>
</dbReference>
<dbReference type="Gene3D" id="1.10.599.10">
    <property type="entry name" value="Aldehyde Ferredoxin Oxidoreductase Protein, subunit A, domain 3"/>
    <property type="match status" value="1"/>
</dbReference>
<keyword evidence="12" id="KW-1185">Reference proteome</keyword>
<evidence type="ECO:0000256" key="8">
    <source>
        <dbReference type="ARBA" id="ARBA00049934"/>
    </source>
</evidence>
<dbReference type="GO" id="GO:0033726">
    <property type="term" value="F:aldehyde ferredoxin oxidoreductase activity"/>
    <property type="evidence" value="ECO:0007669"/>
    <property type="project" value="UniProtKB-EC"/>
</dbReference>
<dbReference type="GO" id="GO:0009055">
    <property type="term" value="F:electron transfer activity"/>
    <property type="evidence" value="ECO:0007669"/>
    <property type="project" value="InterPro"/>
</dbReference>
<accession>A0A062VA11</accession>
<dbReference type="EMBL" id="JMIY01000001">
    <property type="protein sequence ID" value="KCZ73353.1"/>
    <property type="molecule type" value="Genomic_DNA"/>
</dbReference>
<dbReference type="InterPro" id="IPR036021">
    <property type="entry name" value="Tungsten_al_ferr_oxy-like_C"/>
</dbReference>
<dbReference type="InterPro" id="IPR051919">
    <property type="entry name" value="W-dependent_AOR"/>
</dbReference>
<comment type="similarity">
    <text evidence="2">Belongs to the AOR/FOR family.</text>
</comment>
<evidence type="ECO:0000313" key="12">
    <source>
        <dbReference type="Proteomes" id="UP000027153"/>
    </source>
</evidence>
<evidence type="ECO:0000259" key="10">
    <source>
        <dbReference type="SMART" id="SM00790"/>
    </source>
</evidence>
<name>A0A062VA11_9EURY</name>
<evidence type="ECO:0000313" key="11">
    <source>
        <dbReference type="EMBL" id="KCZ73353.1"/>
    </source>
</evidence>
<gene>
    <name evidence="11" type="ORF">ANME2D_00419</name>
</gene>
<keyword evidence="6" id="KW-0408">Iron</keyword>
<dbReference type="EC" id="1.2.7.5" evidence="11"/>
<proteinExistence type="inferred from homology"/>
<dbReference type="InterPro" id="IPR013983">
    <property type="entry name" value="Ald_Fedxn_OxRdtase_N"/>
</dbReference>
<sequence length="607" mass="65690">MKKYDMKILKVDLTACGYETQLLDERTARGYLGGRGLGTKILYDEQPAGVDPLSPENIIVFATGPLTGTRTPSSGRHFVVSKSPATGGITFTSSGGTWSAELRKAGYDAIVVKGTAERPVYLWIEDGDVELRDAGSFWGKLVSETDEGIRKETHNEAKVLCIGPAGEKRLSIAAIMNEKYRAAGRTGLGAVMGSKNLKAIAVKGEKNIEVADGIGLSRAVNKAMKKISESGVTKEDGGLNAYGTAVLTNIMNASGIYPTKNFQTGTFSDAENISGERMAETILKEKTACYECPIECGRWVDVKSGKYSGVKGESLEYETSWAFGGQCGVNDLGALAKANYLCNEYGLDTISTGSTIGFAMELVDRGIISKDEAGLDLVFGNDEAMIKMIEMMGRREGFGAILADGTRAASKRIGRGSEYYAMQVKGLELPAYDPRGAFGLGLNFATANRGGCHVSGYTIAAEILGVPLKADPFDSTEKKVDLTILFQNLTASVDSSVNCLFLTFALGADDYADMIRYVTGWQNYSSEEFLATGERIFALERLFNKREGFGRKDDTLPQRLLKEPMPEGAPKGKSHPLEGMLDRYYVRRGYDTEGHPEQETLKRLGLA</sequence>
<dbReference type="RefSeq" id="WP_048088711.1">
    <property type="nucleotide sequence ID" value="NZ_JMIY01000001.1"/>
</dbReference>
<reference evidence="11 12" key="1">
    <citation type="journal article" date="2013" name="Nature">
        <title>Anaerobic oxidation of methane coupled to nitrate reduction in a novel archaeal lineage.</title>
        <authorList>
            <person name="Haroon M.F."/>
            <person name="Hu S."/>
            <person name="Shi Y."/>
            <person name="Imelfort M."/>
            <person name="Keller J."/>
            <person name="Hugenholtz P."/>
            <person name="Yuan Z."/>
            <person name="Tyson G.W."/>
        </authorList>
    </citation>
    <scope>NUCLEOTIDE SEQUENCE [LARGE SCALE GENOMIC DNA]</scope>
    <source>
        <strain evidence="11 12">ANME-2d</strain>
    </source>
</reference>
<dbReference type="PANTHER" id="PTHR30038">
    <property type="entry name" value="ALDEHYDE FERREDOXIN OXIDOREDUCTASE"/>
    <property type="match status" value="1"/>
</dbReference>